<dbReference type="RefSeq" id="WP_006575154.1">
    <property type="nucleotide sequence ID" value="NZ_JBBMFK010000038.1"/>
</dbReference>
<dbReference type="Pfam" id="PF13538">
    <property type="entry name" value="UvrD_C_2"/>
    <property type="match status" value="1"/>
</dbReference>
<evidence type="ECO:0000313" key="5">
    <source>
        <dbReference type="Proteomes" id="UP001464378"/>
    </source>
</evidence>
<evidence type="ECO:0000259" key="3">
    <source>
        <dbReference type="SMART" id="SM00382"/>
    </source>
</evidence>
<dbReference type="Gene3D" id="2.30.30.940">
    <property type="match status" value="1"/>
</dbReference>
<gene>
    <name evidence="4" type="ORF">WMO64_15995</name>
</gene>
<dbReference type="PANTHER" id="PTHR43788">
    <property type="entry name" value="DNA2/NAM7 HELICASE FAMILY MEMBER"/>
    <property type="match status" value="1"/>
</dbReference>
<keyword evidence="1" id="KW-0547">Nucleotide-binding</keyword>
<organism evidence="4 5">
    <name type="scientific">Pseudoflavonifractor intestinihominis</name>
    <dbReference type="NCBI Taxonomy" id="3133171"/>
    <lineage>
        <taxon>Bacteria</taxon>
        <taxon>Bacillati</taxon>
        <taxon>Bacillota</taxon>
        <taxon>Clostridia</taxon>
        <taxon>Eubacteriales</taxon>
        <taxon>Oscillospiraceae</taxon>
        <taxon>Pseudoflavonifractor</taxon>
    </lineage>
</organism>
<dbReference type="Gene3D" id="3.40.50.300">
    <property type="entry name" value="P-loop containing nucleotide triphosphate hydrolases"/>
    <property type="match status" value="2"/>
</dbReference>
<dbReference type="EMBL" id="JBBMFK010000038">
    <property type="protein sequence ID" value="MEQ2444955.1"/>
    <property type="molecule type" value="Genomic_DNA"/>
</dbReference>
<name>A0ABV1ECB2_9FIRM</name>
<dbReference type="SMART" id="SM00382">
    <property type="entry name" value="AAA"/>
    <property type="match status" value="1"/>
</dbReference>
<evidence type="ECO:0000256" key="2">
    <source>
        <dbReference type="ARBA" id="ARBA00022840"/>
    </source>
</evidence>
<dbReference type="CDD" id="cd18809">
    <property type="entry name" value="SF1_C_RecD"/>
    <property type="match status" value="1"/>
</dbReference>
<keyword evidence="2" id="KW-0067">ATP-binding</keyword>
<dbReference type="SUPFAM" id="SSF52540">
    <property type="entry name" value="P-loop containing nucleoside triphosphate hydrolases"/>
    <property type="match status" value="1"/>
</dbReference>
<reference evidence="4 5" key="1">
    <citation type="submission" date="2024-03" db="EMBL/GenBank/DDBJ databases">
        <title>Human intestinal bacterial collection.</title>
        <authorList>
            <person name="Pauvert C."/>
            <person name="Hitch T.C.A."/>
            <person name="Clavel T."/>
        </authorList>
    </citation>
    <scope>NUCLEOTIDE SEQUENCE [LARGE SCALE GENOMIC DNA]</scope>
    <source>
        <strain evidence="4 5">CLA-AP-H29</strain>
    </source>
</reference>
<dbReference type="PANTHER" id="PTHR43788:SF6">
    <property type="entry name" value="DNA HELICASE B"/>
    <property type="match status" value="1"/>
</dbReference>
<dbReference type="InterPro" id="IPR003593">
    <property type="entry name" value="AAA+_ATPase"/>
</dbReference>
<evidence type="ECO:0000313" key="4">
    <source>
        <dbReference type="EMBL" id="MEQ2444955.1"/>
    </source>
</evidence>
<dbReference type="InterPro" id="IPR027417">
    <property type="entry name" value="P-loop_NTPase"/>
</dbReference>
<keyword evidence="5" id="KW-1185">Reference proteome</keyword>
<feature type="domain" description="AAA+ ATPase" evidence="3">
    <location>
        <begin position="122"/>
        <end position="300"/>
    </location>
</feature>
<dbReference type="Proteomes" id="UP001464378">
    <property type="component" value="Unassembled WGS sequence"/>
</dbReference>
<accession>A0ABV1ECB2</accession>
<dbReference type="InterPro" id="IPR050534">
    <property type="entry name" value="Coronavir_polyprotein_1ab"/>
</dbReference>
<evidence type="ECO:0000256" key="1">
    <source>
        <dbReference type="ARBA" id="ARBA00022741"/>
    </source>
</evidence>
<dbReference type="CDD" id="cd17933">
    <property type="entry name" value="DEXSc_RecD-like"/>
    <property type="match status" value="1"/>
</dbReference>
<dbReference type="InterPro" id="IPR027785">
    <property type="entry name" value="UvrD-like_helicase_C"/>
</dbReference>
<proteinExistence type="predicted"/>
<protein>
    <submittedName>
        <fullName evidence="4">AAA family ATPase</fullName>
    </submittedName>
</protein>
<comment type="caution">
    <text evidence="4">The sequence shown here is derived from an EMBL/GenBank/DDBJ whole genome shotgun (WGS) entry which is preliminary data.</text>
</comment>
<dbReference type="Pfam" id="PF13604">
    <property type="entry name" value="AAA_30"/>
    <property type="match status" value="1"/>
</dbReference>
<sequence length="512" mass="56290">MATKKELRGQYILNVLHNIELAGDAYSTAEELYQLCKQKHPSLSEDAFRADKTFLQKEGRIAQEGRRIYLAKTLAYENAAAQFLADILSNNELQSALQDMPASTELTTLTGEQQSAIRMVFGHRLSLILGGAGTGKTTLVRGLIAQAPHRLSSCILCAPTGKAARNLTERTGVQARTVHGALGLRPEENFLGPVYWDLTGLVVIDEASMMTLEMLAGILHKVSPFAHVVLIGDPNQLLSVGAGNVLTDLLALGVPCTQLTICHRQSAQAAALGHNVRHFQECRSLADLRFDNSFYFVPQTDEKRICQAVCCGGAKLYRMGGSTQVLSPFRSSGKLSVSSLNDALRDMLNPAVPANQNPDWPDACFREGDRVMVLENDWQQMVCNGDVGHFYFLSQPGSFGISCPGQRRACWIGENPSDRLSLAYAITVHKAQGSEYDMVILPLVKSFGVMLTRNLLYTAISRARKHVVLVGDPDALEEALRQEPKPRKSQLVAKARMCCVKNDLQKKRCRYA</sequence>